<name>A0A316UU23_9BASI</name>
<evidence type="ECO:0000313" key="2">
    <source>
        <dbReference type="Proteomes" id="UP000245884"/>
    </source>
</evidence>
<organism evidence="1 2">
    <name type="scientific">Jaminaea rosea</name>
    <dbReference type="NCBI Taxonomy" id="1569628"/>
    <lineage>
        <taxon>Eukaryota</taxon>
        <taxon>Fungi</taxon>
        <taxon>Dikarya</taxon>
        <taxon>Basidiomycota</taxon>
        <taxon>Ustilaginomycotina</taxon>
        <taxon>Exobasidiomycetes</taxon>
        <taxon>Microstromatales</taxon>
        <taxon>Microstromatales incertae sedis</taxon>
        <taxon>Jaminaea</taxon>
    </lineage>
</organism>
<accession>A0A316UU23</accession>
<dbReference type="RefSeq" id="XP_025363106.1">
    <property type="nucleotide sequence ID" value="XM_025503524.1"/>
</dbReference>
<gene>
    <name evidence="1" type="ORF">BDZ90DRAFT_149518</name>
</gene>
<keyword evidence="2" id="KW-1185">Reference proteome</keyword>
<dbReference type="Proteomes" id="UP000245884">
    <property type="component" value="Unassembled WGS sequence"/>
</dbReference>
<protein>
    <submittedName>
        <fullName evidence="1">Uncharacterized protein</fullName>
    </submittedName>
</protein>
<dbReference type="AlphaFoldDB" id="A0A316UU23"/>
<reference evidence="1 2" key="1">
    <citation type="journal article" date="2018" name="Mol. Biol. Evol.">
        <title>Broad Genomic Sampling Reveals a Smut Pathogenic Ancestry of the Fungal Clade Ustilaginomycotina.</title>
        <authorList>
            <person name="Kijpornyongpan T."/>
            <person name="Mondo S.J."/>
            <person name="Barry K."/>
            <person name="Sandor L."/>
            <person name="Lee J."/>
            <person name="Lipzen A."/>
            <person name="Pangilinan J."/>
            <person name="LaButti K."/>
            <person name="Hainaut M."/>
            <person name="Henrissat B."/>
            <person name="Grigoriev I.V."/>
            <person name="Spatafora J.W."/>
            <person name="Aime M.C."/>
        </authorList>
    </citation>
    <scope>NUCLEOTIDE SEQUENCE [LARGE SCALE GENOMIC DNA]</scope>
    <source>
        <strain evidence="1 2">MCA 5214</strain>
    </source>
</reference>
<proteinExistence type="predicted"/>
<dbReference type="EMBL" id="KZ819665">
    <property type="protein sequence ID" value="PWN28494.1"/>
    <property type="molecule type" value="Genomic_DNA"/>
</dbReference>
<evidence type="ECO:0000313" key="1">
    <source>
        <dbReference type="EMBL" id="PWN28494.1"/>
    </source>
</evidence>
<dbReference type="GeneID" id="37025347"/>
<sequence>MRRCDGMAFDQEQCVLEIKLFKSNVTKTHVSRNRMLEPLPPGIPMSTPIIVAPLAAQVRPHFVSGLPALEQNMLRLGSRIAILFRVVISGG</sequence>